<gene>
    <name evidence="2" type="ORF">OG814_22820</name>
</gene>
<dbReference type="EMBL" id="CP108188">
    <property type="protein sequence ID" value="WTR71911.1"/>
    <property type="molecule type" value="Genomic_DNA"/>
</dbReference>
<organism evidence="2 3">
    <name type="scientific">Streptomyces zaomyceticus</name>
    <dbReference type="NCBI Taxonomy" id="68286"/>
    <lineage>
        <taxon>Bacteria</taxon>
        <taxon>Bacillati</taxon>
        <taxon>Actinomycetota</taxon>
        <taxon>Actinomycetes</taxon>
        <taxon>Kitasatosporales</taxon>
        <taxon>Streptomycetaceae</taxon>
        <taxon>Streptomyces</taxon>
    </lineage>
</organism>
<accession>A0ABZ1LBS2</accession>
<sequence length="127" mass="13800">MRLFTCVQARSADQGGTSRFRPDPSRTALNETETKTGDPVERVEAELFTDGGNDAVVRLAGRKFPGVLIQGDTLSSLRADVAELVELCSAGDLEEARHVASLLQVDLESRLQRYADALDAHGISRPF</sequence>
<dbReference type="Pfam" id="PF22281">
    <property type="entry name" value="DUF6959"/>
    <property type="match status" value="1"/>
</dbReference>
<proteinExistence type="predicted"/>
<dbReference type="Proteomes" id="UP001622594">
    <property type="component" value="Chromosome"/>
</dbReference>
<evidence type="ECO:0000313" key="3">
    <source>
        <dbReference type="Proteomes" id="UP001622594"/>
    </source>
</evidence>
<feature type="region of interest" description="Disordered" evidence="1">
    <location>
        <begin position="14"/>
        <end position="37"/>
    </location>
</feature>
<dbReference type="InterPro" id="IPR053801">
    <property type="entry name" value="DUF6959"/>
</dbReference>
<keyword evidence="3" id="KW-1185">Reference proteome</keyword>
<reference evidence="2 3" key="1">
    <citation type="submission" date="2022-10" db="EMBL/GenBank/DDBJ databases">
        <title>The complete genomes of actinobacterial strains from the NBC collection.</title>
        <authorList>
            <person name="Joergensen T.S."/>
            <person name="Alvarez Arevalo M."/>
            <person name="Sterndorff E.B."/>
            <person name="Faurdal D."/>
            <person name="Vuksanovic O."/>
            <person name="Mourched A.-S."/>
            <person name="Charusanti P."/>
            <person name="Shaw S."/>
            <person name="Blin K."/>
            <person name="Weber T."/>
        </authorList>
    </citation>
    <scope>NUCLEOTIDE SEQUENCE [LARGE SCALE GENOMIC DNA]</scope>
    <source>
        <strain evidence="2 3">NBC_00123</strain>
    </source>
</reference>
<protein>
    <submittedName>
        <fullName evidence="2">Uncharacterized protein</fullName>
    </submittedName>
</protein>
<dbReference type="RefSeq" id="WP_371636210.1">
    <property type="nucleotide sequence ID" value="NZ_CP108062.1"/>
</dbReference>
<name>A0ABZ1LBS2_9ACTN</name>
<evidence type="ECO:0000256" key="1">
    <source>
        <dbReference type="SAM" id="MobiDB-lite"/>
    </source>
</evidence>
<evidence type="ECO:0000313" key="2">
    <source>
        <dbReference type="EMBL" id="WTR71911.1"/>
    </source>
</evidence>